<sequence length="192" mass="21358">MQQNETYHQKNKSLTTLSFFPPDFLFIHNSAAKVFTFIREERDGGSKYPEDEREEKNRRARSAFTEHLFCCGSGRTIAPWRSKSFGGDVTHVAPHESAGEDVLPSANPGHAPPSVLCIMTGVALFRFVFLCQGAGRLTTFVILNYGQMTDPLHGVSLAVRGLNSCHASHESITLTTRLLWTSATKEGREEEL</sequence>
<evidence type="ECO:0000313" key="1">
    <source>
        <dbReference type="EMBL" id="GFX92907.1"/>
    </source>
</evidence>
<dbReference type="EMBL" id="BMAU01021170">
    <property type="protein sequence ID" value="GFX92907.1"/>
    <property type="molecule type" value="Genomic_DNA"/>
</dbReference>
<reference evidence="1" key="1">
    <citation type="submission" date="2020-08" db="EMBL/GenBank/DDBJ databases">
        <title>Multicomponent nature underlies the extraordinary mechanical properties of spider dragline silk.</title>
        <authorList>
            <person name="Kono N."/>
            <person name="Nakamura H."/>
            <person name="Mori M."/>
            <person name="Yoshida Y."/>
            <person name="Ohtoshi R."/>
            <person name="Malay A.D."/>
            <person name="Moran D.A.P."/>
            <person name="Tomita M."/>
            <person name="Numata K."/>
            <person name="Arakawa K."/>
        </authorList>
    </citation>
    <scope>NUCLEOTIDE SEQUENCE</scope>
</reference>
<protein>
    <submittedName>
        <fullName evidence="1">Uncharacterized protein</fullName>
    </submittedName>
</protein>
<dbReference type="Proteomes" id="UP000887159">
    <property type="component" value="Unassembled WGS sequence"/>
</dbReference>
<proteinExistence type="predicted"/>
<name>A0A8X6RPN6_TRICX</name>
<gene>
    <name evidence="1" type="ORF">TNCV_914571</name>
</gene>
<accession>A0A8X6RPN6</accession>
<evidence type="ECO:0000313" key="2">
    <source>
        <dbReference type="Proteomes" id="UP000887159"/>
    </source>
</evidence>
<organism evidence="1 2">
    <name type="scientific">Trichonephila clavipes</name>
    <name type="common">Golden silk orbweaver</name>
    <name type="synonym">Nephila clavipes</name>
    <dbReference type="NCBI Taxonomy" id="2585209"/>
    <lineage>
        <taxon>Eukaryota</taxon>
        <taxon>Metazoa</taxon>
        <taxon>Ecdysozoa</taxon>
        <taxon>Arthropoda</taxon>
        <taxon>Chelicerata</taxon>
        <taxon>Arachnida</taxon>
        <taxon>Araneae</taxon>
        <taxon>Araneomorphae</taxon>
        <taxon>Entelegynae</taxon>
        <taxon>Araneoidea</taxon>
        <taxon>Nephilidae</taxon>
        <taxon>Trichonephila</taxon>
    </lineage>
</organism>
<comment type="caution">
    <text evidence="1">The sequence shown here is derived from an EMBL/GenBank/DDBJ whole genome shotgun (WGS) entry which is preliminary data.</text>
</comment>
<dbReference type="AlphaFoldDB" id="A0A8X6RPN6"/>
<keyword evidence="2" id="KW-1185">Reference proteome</keyword>